<protein>
    <submittedName>
        <fullName evidence="4">Isochorismatase family protein</fullName>
    </submittedName>
</protein>
<sequence length="151" mass="16822">MIVFPPATSSPGEQKTRSATIITRPSTEPSSTSPRLTSFSSESESTDRPIRHPYFRRFDRSRVLRRHSSNDVSRLLGGETITEVCVESTVRSAFDRNYRVTVLSDCTAFADLEARERSLDRIDAKFGSVVASTEVSPEEVFLSDGIVCRVT</sequence>
<feature type="region of interest" description="Disordered" evidence="2">
    <location>
        <begin position="1"/>
        <end position="50"/>
    </location>
</feature>
<keyword evidence="1" id="KW-0378">Hydrolase</keyword>
<dbReference type="Gene3D" id="3.40.50.850">
    <property type="entry name" value="Isochorismatase-like"/>
    <property type="match status" value="1"/>
</dbReference>
<organism evidence="4 5">
    <name type="scientific">Natrarchaeobius halalkaliphilus</name>
    <dbReference type="NCBI Taxonomy" id="1679091"/>
    <lineage>
        <taxon>Archaea</taxon>
        <taxon>Methanobacteriati</taxon>
        <taxon>Methanobacteriota</taxon>
        <taxon>Stenosarchaea group</taxon>
        <taxon>Halobacteria</taxon>
        <taxon>Halobacteriales</taxon>
        <taxon>Natrialbaceae</taxon>
        <taxon>Natrarchaeobius</taxon>
    </lineage>
</organism>
<proteinExistence type="predicted"/>
<evidence type="ECO:0000256" key="2">
    <source>
        <dbReference type="SAM" id="MobiDB-lite"/>
    </source>
</evidence>
<dbReference type="PANTHER" id="PTHR43540:SF6">
    <property type="entry name" value="ISOCHORISMATASE-LIKE DOMAIN-CONTAINING PROTEIN"/>
    <property type="match status" value="1"/>
</dbReference>
<dbReference type="GO" id="GO:0016787">
    <property type="term" value="F:hydrolase activity"/>
    <property type="evidence" value="ECO:0007669"/>
    <property type="project" value="UniProtKB-KW"/>
</dbReference>
<dbReference type="PANTHER" id="PTHR43540">
    <property type="entry name" value="PEROXYUREIDOACRYLATE/UREIDOACRYLATE AMIDOHYDROLASE-RELATED"/>
    <property type="match status" value="1"/>
</dbReference>
<dbReference type="InterPro" id="IPR036380">
    <property type="entry name" value="Isochorismatase-like_sf"/>
</dbReference>
<dbReference type="EMBL" id="REFY01000005">
    <property type="protein sequence ID" value="RQG87875.1"/>
    <property type="molecule type" value="Genomic_DNA"/>
</dbReference>
<gene>
    <name evidence="4" type="ORF">EA462_13510</name>
</gene>
<evidence type="ECO:0000259" key="3">
    <source>
        <dbReference type="Pfam" id="PF00857"/>
    </source>
</evidence>
<feature type="domain" description="Isochorismatase-like" evidence="3">
    <location>
        <begin position="81"/>
        <end position="133"/>
    </location>
</feature>
<feature type="compositionally biased region" description="Polar residues" evidence="2">
    <location>
        <begin position="7"/>
        <end position="19"/>
    </location>
</feature>
<reference evidence="4 5" key="1">
    <citation type="submission" date="2018-10" db="EMBL/GenBank/DDBJ databases">
        <title>Natrarchaeobius chitinivorans gen. nov., sp. nov., and Natrarchaeobius haloalkaliphilus sp. nov., alkaliphilic, chitin-utilizing haloarchaea from hypersaline alkaline lakes.</title>
        <authorList>
            <person name="Sorokin D.Y."/>
            <person name="Elcheninov A.G."/>
            <person name="Kostrikina N.A."/>
            <person name="Bale N.J."/>
            <person name="Sinninghe Damste J.S."/>
            <person name="Khijniak T.V."/>
            <person name="Kublanov I.V."/>
            <person name="Toshchakov S.V."/>
        </authorList>
    </citation>
    <scope>NUCLEOTIDE SEQUENCE [LARGE SCALE GENOMIC DNA]</scope>
    <source>
        <strain evidence="4 5">AArcht-Sl</strain>
    </source>
</reference>
<dbReference type="AlphaFoldDB" id="A0A3N6MSX7"/>
<keyword evidence="5" id="KW-1185">Reference proteome</keyword>
<evidence type="ECO:0000313" key="4">
    <source>
        <dbReference type="EMBL" id="RQG87875.1"/>
    </source>
</evidence>
<comment type="caution">
    <text evidence="4">The sequence shown here is derived from an EMBL/GenBank/DDBJ whole genome shotgun (WGS) entry which is preliminary data.</text>
</comment>
<name>A0A3N6MSX7_9EURY</name>
<dbReference type="Proteomes" id="UP000273828">
    <property type="component" value="Unassembled WGS sequence"/>
</dbReference>
<dbReference type="InterPro" id="IPR050272">
    <property type="entry name" value="Isochorismatase-like_hydrls"/>
</dbReference>
<evidence type="ECO:0000313" key="5">
    <source>
        <dbReference type="Proteomes" id="UP000273828"/>
    </source>
</evidence>
<dbReference type="Pfam" id="PF00857">
    <property type="entry name" value="Isochorismatase"/>
    <property type="match status" value="1"/>
</dbReference>
<accession>A0A3N6MSX7</accession>
<evidence type="ECO:0000256" key="1">
    <source>
        <dbReference type="ARBA" id="ARBA00022801"/>
    </source>
</evidence>
<feature type="compositionally biased region" description="Low complexity" evidence="2">
    <location>
        <begin position="20"/>
        <end position="43"/>
    </location>
</feature>
<dbReference type="SUPFAM" id="SSF52499">
    <property type="entry name" value="Isochorismatase-like hydrolases"/>
    <property type="match status" value="1"/>
</dbReference>
<dbReference type="InterPro" id="IPR000868">
    <property type="entry name" value="Isochorismatase-like_dom"/>
</dbReference>